<dbReference type="PANTHER" id="PTHR30244">
    <property type="entry name" value="TRANSAMINASE"/>
    <property type="match status" value="1"/>
</dbReference>
<evidence type="ECO:0000256" key="1">
    <source>
        <dbReference type="ARBA" id="ARBA00037999"/>
    </source>
</evidence>
<accession>A0A4R7B6B8</accession>
<dbReference type="InterPro" id="IPR015424">
    <property type="entry name" value="PyrdxlP-dep_Trfase"/>
</dbReference>
<evidence type="ECO:0000313" key="6">
    <source>
        <dbReference type="Proteomes" id="UP000295611"/>
    </source>
</evidence>
<gene>
    <name evidence="5" type="ORF">DFP86_10532</name>
</gene>
<dbReference type="EMBL" id="SNZP01000005">
    <property type="protein sequence ID" value="TDR80178.1"/>
    <property type="molecule type" value="Genomic_DNA"/>
</dbReference>
<dbReference type="OrthoDB" id="9804264at2"/>
<dbReference type="Gene3D" id="3.40.640.10">
    <property type="entry name" value="Type I PLP-dependent aspartate aminotransferase-like (Major domain)"/>
    <property type="match status" value="1"/>
</dbReference>
<evidence type="ECO:0000256" key="3">
    <source>
        <dbReference type="PIRSR" id="PIRSR000390-2"/>
    </source>
</evidence>
<dbReference type="GO" id="GO:0030170">
    <property type="term" value="F:pyridoxal phosphate binding"/>
    <property type="evidence" value="ECO:0007669"/>
    <property type="project" value="TreeGrafter"/>
</dbReference>
<dbReference type="SUPFAM" id="SSF53383">
    <property type="entry name" value="PLP-dependent transferases"/>
    <property type="match status" value="1"/>
</dbReference>
<name>A0A4R7B6B8_9NEIS</name>
<proteinExistence type="inferred from homology"/>
<protein>
    <submittedName>
        <fullName evidence="5">dTDP-4-amino-4,6-dideoxygalactose transaminase</fullName>
    </submittedName>
</protein>
<comment type="similarity">
    <text evidence="1 4">Belongs to the DegT/DnrJ/EryC1 family.</text>
</comment>
<dbReference type="Gene3D" id="3.90.1150.10">
    <property type="entry name" value="Aspartate Aminotransferase, domain 1"/>
    <property type="match status" value="1"/>
</dbReference>
<dbReference type="Proteomes" id="UP000295611">
    <property type="component" value="Unassembled WGS sequence"/>
</dbReference>
<evidence type="ECO:0000256" key="2">
    <source>
        <dbReference type="PIRSR" id="PIRSR000390-1"/>
    </source>
</evidence>
<evidence type="ECO:0000256" key="4">
    <source>
        <dbReference type="RuleBase" id="RU004508"/>
    </source>
</evidence>
<evidence type="ECO:0000313" key="5">
    <source>
        <dbReference type="EMBL" id="TDR80178.1"/>
    </source>
</evidence>
<feature type="active site" description="Proton acceptor" evidence="2">
    <location>
        <position position="186"/>
    </location>
</feature>
<organism evidence="5 6">
    <name type="scientific">Paludibacterium purpuratum</name>
    <dbReference type="NCBI Taxonomy" id="1144873"/>
    <lineage>
        <taxon>Bacteria</taxon>
        <taxon>Pseudomonadati</taxon>
        <taxon>Pseudomonadota</taxon>
        <taxon>Betaproteobacteria</taxon>
        <taxon>Neisseriales</taxon>
        <taxon>Chromobacteriaceae</taxon>
        <taxon>Paludibacterium</taxon>
    </lineage>
</organism>
<comment type="caution">
    <text evidence="5">The sequence shown here is derived from an EMBL/GenBank/DDBJ whole genome shotgun (WGS) entry which is preliminary data.</text>
</comment>
<dbReference type="GO" id="GO:0008483">
    <property type="term" value="F:transaminase activity"/>
    <property type="evidence" value="ECO:0007669"/>
    <property type="project" value="TreeGrafter"/>
</dbReference>
<dbReference type="PANTHER" id="PTHR30244:SF34">
    <property type="entry name" value="DTDP-4-AMINO-4,6-DIDEOXYGALACTOSE TRANSAMINASE"/>
    <property type="match status" value="1"/>
</dbReference>
<dbReference type="RefSeq" id="WP_133679561.1">
    <property type="nucleotide sequence ID" value="NZ_SNZP01000005.1"/>
</dbReference>
<dbReference type="PIRSF" id="PIRSF000390">
    <property type="entry name" value="PLP_StrS"/>
    <property type="match status" value="1"/>
</dbReference>
<dbReference type="CDD" id="cd00616">
    <property type="entry name" value="AHBA_syn"/>
    <property type="match status" value="1"/>
</dbReference>
<reference evidence="5 6" key="1">
    <citation type="submission" date="2019-03" db="EMBL/GenBank/DDBJ databases">
        <title>Genomic Encyclopedia of Type Strains, Phase III (KMG-III): the genomes of soil and plant-associated and newly described type strains.</title>
        <authorList>
            <person name="Whitman W."/>
        </authorList>
    </citation>
    <scope>NUCLEOTIDE SEQUENCE [LARGE SCALE GENOMIC DNA]</scope>
    <source>
        <strain evidence="5 6">CECT 8976</strain>
    </source>
</reference>
<keyword evidence="3 4" id="KW-0663">Pyridoxal phosphate</keyword>
<keyword evidence="6" id="KW-1185">Reference proteome</keyword>
<dbReference type="InterPro" id="IPR015422">
    <property type="entry name" value="PyrdxlP-dep_Trfase_small"/>
</dbReference>
<dbReference type="InterPro" id="IPR000653">
    <property type="entry name" value="DegT/StrS_aminotransferase"/>
</dbReference>
<dbReference type="AlphaFoldDB" id="A0A4R7B6B8"/>
<dbReference type="InterPro" id="IPR015421">
    <property type="entry name" value="PyrdxlP-dep_Trfase_major"/>
</dbReference>
<dbReference type="Pfam" id="PF01041">
    <property type="entry name" value="DegT_DnrJ_EryC1"/>
    <property type="match status" value="1"/>
</dbReference>
<dbReference type="GO" id="GO:0000271">
    <property type="term" value="P:polysaccharide biosynthetic process"/>
    <property type="evidence" value="ECO:0007669"/>
    <property type="project" value="TreeGrafter"/>
</dbReference>
<feature type="modified residue" description="N6-(pyridoxal phosphate)lysine" evidence="3">
    <location>
        <position position="186"/>
    </location>
</feature>
<sequence>MSEKFLPFALPEIGEEEINEVVDALRSGWVTTGPKTKQFEADFAAFIGDDVEAIAVNSATSGLHLALEAVGIGPGDEVIVPTYTFTTTAEVVRYLGAHPVLVDVDPQTLNIDPQAIRRAITDKTRAIVPVHFAGLACEMDEIIAIAREHGLKVVEDAAHSLPTSYNGKLIGTLDTDATVFSFYANKTMTTGEGGMVVSKNPDLIKRCKVMRLHGISRDAFDRYVSKSPAWFYEVIEPGFKYNMPDIAAALGLHQLKKLRRFHLARMDMAERYDIELADLPLILPAKPHVGDAHAWHLYPVRLKPEAGVERGEFIQRMADLGIGCSVHFIPLHLHPIWRDSYQLSPAQFPHAQQAFEAEVSLPLYTRMTEADQTRVIAAIRQILGA</sequence>